<comment type="subunit">
    <text evidence="2 9">Homodimer.</text>
</comment>
<evidence type="ECO:0000313" key="12">
    <source>
        <dbReference type="Proteomes" id="UP000323393"/>
    </source>
</evidence>
<protein>
    <recommendedName>
        <fullName evidence="9">Kynurenine formamidase</fullName>
        <shortName evidence="9">KFA</shortName>
        <shortName evidence="9">KFase</shortName>
        <ecNumber evidence="9">3.5.1.9</ecNumber>
    </recommendedName>
    <alternativeName>
        <fullName evidence="9">Arylformamidase</fullName>
    </alternativeName>
    <alternativeName>
        <fullName evidence="9">N-formylkynurenine formamidase</fullName>
        <shortName evidence="9">FKF</shortName>
    </alternativeName>
</protein>
<evidence type="ECO:0000256" key="5">
    <source>
        <dbReference type="ARBA" id="ARBA00022833"/>
    </source>
</evidence>
<keyword evidence="3 9" id="KW-0479">Metal-binding</keyword>
<feature type="binding site" evidence="9">
    <location>
        <position position="51"/>
    </location>
    <ligand>
        <name>Zn(2+)</name>
        <dbReference type="ChEBI" id="CHEBI:29105"/>
        <label>1</label>
    </ligand>
</feature>
<comment type="cofactor">
    <cofactor evidence="9">
        <name>Zn(2+)</name>
        <dbReference type="ChEBI" id="CHEBI:29105"/>
    </cofactor>
    <text evidence="9">Binds 2 zinc ions per subunit.</text>
</comment>
<dbReference type="OrthoDB" id="9796085at2"/>
<dbReference type="InterPro" id="IPR037175">
    <property type="entry name" value="KFase_sf"/>
</dbReference>
<feature type="binding site" evidence="9">
    <location>
        <position position="171"/>
    </location>
    <ligand>
        <name>Zn(2+)</name>
        <dbReference type="ChEBI" id="CHEBI:29105"/>
        <label>2</label>
    </ligand>
</feature>
<feature type="binding site" evidence="9">
    <location>
        <position position="171"/>
    </location>
    <ligand>
        <name>Zn(2+)</name>
        <dbReference type="ChEBI" id="CHEBI:29105"/>
        <label>1</label>
    </ligand>
</feature>
<dbReference type="FunFam" id="3.50.30.50:FF:000001">
    <property type="entry name" value="Kynurenine formamidase"/>
    <property type="match status" value="1"/>
</dbReference>
<evidence type="ECO:0000256" key="1">
    <source>
        <dbReference type="ARBA" id="ARBA00002204"/>
    </source>
</evidence>
<comment type="pathway">
    <text evidence="8 9">Amino-acid degradation; L-tryptophan degradation via kynurenine pathway; L-kynurenine from L-tryptophan: step 2/2.</text>
</comment>
<sequence length="208" mass="23437">MRMYDISRPLSEDTPTWPGDTPFHYQVNWSKQHTGSVNVGSIKMSVHTATHVDAPYHFDDKGKRMDELDLSVFKGPAVVVDVRGHQKIERKHVEKVIGQHHAKRILFRTDAWVKAREFPEQIPTLSLEVVELLMAMDVPLIGVDLPSVDVLDSKDLPIHHSLNQANICILEGIDLREINEGEYELIALPLKIKGADGCPVRAVLIENV</sequence>
<dbReference type="GO" id="GO:0019441">
    <property type="term" value="P:L-tryptophan catabolic process to kynurenine"/>
    <property type="evidence" value="ECO:0007669"/>
    <property type="project" value="UniProtKB-UniRule"/>
</dbReference>
<evidence type="ECO:0000256" key="8">
    <source>
        <dbReference type="ARBA" id="ARBA00060547"/>
    </source>
</evidence>
<keyword evidence="5 9" id="KW-0862">Zinc</keyword>
<feature type="binding site" evidence="9">
    <location>
        <position position="159"/>
    </location>
    <ligand>
        <name>Zn(2+)</name>
        <dbReference type="ChEBI" id="CHEBI:29105"/>
        <label>2</label>
    </ligand>
</feature>
<feature type="binding site" evidence="9">
    <location>
        <position position="17"/>
    </location>
    <ligand>
        <name>substrate</name>
    </ligand>
</feature>
<gene>
    <name evidence="9 11" type="primary">kynB</name>
    <name evidence="10" type="ORF">FZC74_02550</name>
    <name evidence="11" type="ORF">FZC75_04500</name>
</gene>
<dbReference type="EMBL" id="VTET01000002">
    <property type="protein sequence ID" value="TYS73597.1"/>
    <property type="molecule type" value="Genomic_DNA"/>
</dbReference>
<dbReference type="Pfam" id="PF04199">
    <property type="entry name" value="Cyclase"/>
    <property type="match status" value="1"/>
</dbReference>
<dbReference type="EC" id="3.5.1.9" evidence="9"/>
<name>A0A5D4SCP7_9BACI</name>
<dbReference type="GO" id="GO:0008270">
    <property type="term" value="F:zinc ion binding"/>
    <property type="evidence" value="ECO:0007669"/>
    <property type="project" value="UniProtKB-UniRule"/>
</dbReference>
<comment type="similarity">
    <text evidence="9">Belongs to the Cyclase 1 superfamily. KynB family.</text>
</comment>
<evidence type="ECO:0000313" key="10">
    <source>
        <dbReference type="EMBL" id="TYS61173.1"/>
    </source>
</evidence>
<dbReference type="NCBIfam" id="TIGR03035">
    <property type="entry name" value="trp_arylform"/>
    <property type="match status" value="1"/>
</dbReference>
<dbReference type="Gene3D" id="3.50.30.50">
    <property type="entry name" value="Putative cyclase"/>
    <property type="match status" value="1"/>
</dbReference>
<dbReference type="EMBL" id="VTEU01000001">
    <property type="protein sequence ID" value="TYS61173.1"/>
    <property type="molecule type" value="Genomic_DNA"/>
</dbReference>
<evidence type="ECO:0000256" key="9">
    <source>
        <dbReference type="HAMAP-Rule" id="MF_01969"/>
    </source>
</evidence>
<dbReference type="UniPathway" id="UPA00333">
    <property type="reaction ID" value="UER00454"/>
</dbReference>
<dbReference type="GO" id="GO:0004328">
    <property type="term" value="F:formamidase activity"/>
    <property type="evidence" value="ECO:0007669"/>
    <property type="project" value="InterPro"/>
</dbReference>
<comment type="function">
    <text evidence="1 9">Catalyzes the hydrolysis of N-formyl-L-kynurenine to L-kynurenine, the second step in the kynurenine pathway of tryptophan degradation.</text>
</comment>
<evidence type="ECO:0000313" key="11">
    <source>
        <dbReference type="EMBL" id="TYS73597.1"/>
    </source>
</evidence>
<evidence type="ECO:0000256" key="2">
    <source>
        <dbReference type="ARBA" id="ARBA00011738"/>
    </source>
</evidence>
<dbReference type="GO" id="GO:0004061">
    <property type="term" value="F:arylformamidase activity"/>
    <property type="evidence" value="ECO:0007669"/>
    <property type="project" value="UniProtKB-UniRule"/>
</dbReference>
<organism evidence="11 13">
    <name type="scientific">Sutcliffiella horikoshii</name>
    <dbReference type="NCBI Taxonomy" id="79883"/>
    <lineage>
        <taxon>Bacteria</taxon>
        <taxon>Bacillati</taxon>
        <taxon>Bacillota</taxon>
        <taxon>Bacilli</taxon>
        <taxon>Bacillales</taxon>
        <taxon>Bacillaceae</taxon>
        <taxon>Sutcliffiella</taxon>
    </lineage>
</organism>
<keyword evidence="6 9" id="KW-0823">Tryptophan catabolism</keyword>
<dbReference type="RefSeq" id="WP_148964820.1">
    <property type="nucleotide sequence ID" value="NZ_JBNIKO010000005.1"/>
</dbReference>
<dbReference type="Proteomes" id="UP000324517">
    <property type="component" value="Unassembled WGS sequence"/>
</dbReference>
<comment type="caution">
    <text evidence="11">The sequence shown here is derived from an EMBL/GenBank/DDBJ whole genome shotgun (WGS) entry which is preliminary data.</text>
</comment>
<evidence type="ECO:0000256" key="6">
    <source>
        <dbReference type="ARBA" id="ARBA00023079"/>
    </source>
</evidence>
<dbReference type="InterPro" id="IPR007325">
    <property type="entry name" value="KFase/CYL"/>
</dbReference>
<evidence type="ECO:0000313" key="13">
    <source>
        <dbReference type="Proteomes" id="UP000324517"/>
    </source>
</evidence>
<dbReference type="Proteomes" id="UP000323393">
    <property type="component" value="Unassembled WGS sequence"/>
</dbReference>
<evidence type="ECO:0000256" key="4">
    <source>
        <dbReference type="ARBA" id="ARBA00022801"/>
    </source>
</evidence>
<dbReference type="InterPro" id="IPR017484">
    <property type="entry name" value="Kynurenine_formamidase_bac"/>
</dbReference>
<evidence type="ECO:0000256" key="3">
    <source>
        <dbReference type="ARBA" id="ARBA00022723"/>
    </source>
</evidence>
<feature type="binding site" evidence="9">
    <location>
        <position position="53"/>
    </location>
    <ligand>
        <name>Zn(2+)</name>
        <dbReference type="ChEBI" id="CHEBI:29105"/>
        <label>1</label>
    </ligand>
</feature>
<accession>A0A5D4SCP7</accession>
<dbReference type="SUPFAM" id="SSF102198">
    <property type="entry name" value="Putative cyclase"/>
    <property type="match status" value="1"/>
</dbReference>
<dbReference type="AlphaFoldDB" id="A0A5D4SCP7"/>
<feature type="active site" description="Proton donor/acceptor" evidence="9">
    <location>
        <position position="57"/>
    </location>
</feature>
<comment type="catalytic activity">
    <reaction evidence="7 9">
        <text>N-formyl-L-kynurenine + H2O = L-kynurenine + formate + H(+)</text>
        <dbReference type="Rhea" id="RHEA:13009"/>
        <dbReference type="ChEBI" id="CHEBI:15377"/>
        <dbReference type="ChEBI" id="CHEBI:15378"/>
        <dbReference type="ChEBI" id="CHEBI:15740"/>
        <dbReference type="ChEBI" id="CHEBI:57959"/>
        <dbReference type="ChEBI" id="CHEBI:58629"/>
        <dbReference type="EC" id="3.5.1.9"/>
    </reaction>
</comment>
<dbReference type="HAMAP" id="MF_01969">
    <property type="entry name" value="KynB"/>
    <property type="match status" value="1"/>
</dbReference>
<evidence type="ECO:0000256" key="7">
    <source>
        <dbReference type="ARBA" id="ARBA00048496"/>
    </source>
</evidence>
<feature type="binding site" evidence="9">
    <location>
        <position position="53"/>
    </location>
    <ligand>
        <name>Zn(2+)</name>
        <dbReference type="ChEBI" id="CHEBI:29105"/>
        <label>2</label>
    </ligand>
</feature>
<dbReference type="PANTHER" id="PTHR31118">
    <property type="entry name" value="CYCLASE-LIKE PROTEIN 2"/>
    <property type="match status" value="1"/>
</dbReference>
<dbReference type="PANTHER" id="PTHR31118:SF32">
    <property type="entry name" value="KYNURENINE FORMAMIDASE"/>
    <property type="match status" value="1"/>
</dbReference>
<keyword evidence="4 9" id="KW-0378">Hydrolase</keyword>
<proteinExistence type="inferred from homology"/>
<feature type="binding site" evidence="9">
    <location>
        <position position="47"/>
    </location>
    <ligand>
        <name>Zn(2+)</name>
        <dbReference type="ChEBI" id="CHEBI:29105"/>
        <label>1</label>
    </ligand>
</feature>
<reference evidence="12 13" key="1">
    <citation type="submission" date="2019-08" db="EMBL/GenBank/DDBJ databases">
        <title>Bacillus genomes from the desert of Cuatro Cienegas, Coahuila.</title>
        <authorList>
            <person name="Olmedo-Alvarez G."/>
        </authorList>
    </citation>
    <scope>NUCLEOTIDE SEQUENCE [LARGE SCALE GENOMIC DNA]</scope>
    <source>
        <strain evidence="10 12">CH88_3T</strain>
        <strain evidence="11 13">CH98b_3T</strain>
    </source>
</reference>